<dbReference type="OMA" id="YAWFIKR"/>
<accession>A0A0E1EJJ7</accession>
<dbReference type="Proteomes" id="UP000093122">
    <property type="component" value="Unassembled WGS sequence"/>
</dbReference>
<dbReference type="KEGG" id="sage:EN72_09470"/>
<organism evidence="1 3">
    <name type="scientific">Streptococcus agalactiae</name>
    <dbReference type="NCBI Taxonomy" id="1311"/>
    <lineage>
        <taxon>Bacteria</taxon>
        <taxon>Bacillati</taxon>
        <taxon>Bacillota</taxon>
        <taxon>Bacilli</taxon>
        <taxon>Lactobacillales</taxon>
        <taxon>Streptococcaceae</taxon>
        <taxon>Streptococcus</taxon>
    </lineage>
</organism>
<dbReference type="SUPFAM" id="SSF81301">
    <property type="entry name" value="Nucleotidyltransferase"/>
    <property type="match status" value="1"/>
</dbReference>
<protein>
    <submittedName>
        <fullName evidence="2">GrpB family protein</fullName>
    </submittedName>
</protein>
<dbReference type="InterPro" id="IPR043519">
    <property type="entry name" value="NT_sf"/>
</dbReference>
<evidence type="ECO:0000313" key="2">
    <source>
        <dbReference type="EMBL" id="RDY80054.1"/>
    </source>
</evidence>
<comment type="caution">
    <text evidence="1">The sequence shown here is derived from an EMBL/GenBank/DDBJ whole genome shotgun (WGS) entry which is preliminary data.</text>
</comment>
<dbReference type="EMBL" id="MAWT01000022">
    <property type="protein sequence ID" value="OCM71484.1"/>
    <property type="molecule type" value="Genomic_DNA"/>
</dbReference>
<evidence type="ECO:0000313" key="1">
    <source>
        <dbReference type="EMBL" id="OCM71484.1"/>
    </source>
</evidence>
<name>A0A0E1EJJ7_STRAG</name>
<dbReference type="PANTHER" id="PTHR34822">
    <property type="entry name" value="GRPB DOMAIN PROTEIN (AFU_ORTHOLOGUE AFUA_1G01530)"/>
    <property type="match status" value="1"/>
</dbReference>
<dbReference type="RefSeq" id="WP_001231482.1">
    <property type="nucleotide sequence ID" value="NZ_BCNI01000001.1"/>
</dbReference>
<dbReference type="EMBL" id="QHGZ01000181">
    <property type="protein sequence ID" value="RDY80054.1"/>
    <property type="molecule type" value="Genomic_DNA"/>
</dbReference>
<evidence type="ECO:0000313" key="4">
    <source>
        <dbReference type="Proteomes" id="UP000256718"/>
    </source>
</evidence>
<reference evidence="1 3" key="1">
    <citation type="journal article" date="2016" name="Sci. Rep.">
        <title>Serotype IV Streptococcus agalactiae ST-452 has arisen from large genomic recombination events between CC23 and the hypervirulent CC17 lineages.</title>
        <authorList>
            <person name="Campisi E."/>
            <person name="Rinaudo C.D."/>
            <person name="Donati C."/>
            <person name="Barucco M."/>
            <person name="Torricelli G."/>
            <person name="Edwards M.S."/>
            <person name="Baker C.J."/>
            <person name="Margarit I."/>
            <person name="Rosini R."/>
        </authorList>
    </citation>
    <scope>NUCLEOTIDE SEQUENCE [LARGE SCALE GENOMIC DNA]</scope>
    <source>
        <strain evidence="1 3">CZ-PW-140</strain>
    </source>
</reference>
<dbReference type="Gene3D" id="3.30.460.10">
    <property type="entry name" value="Beta Polymerase, domain 2"/>
    <property type="match status" value="1"/>
</dbReference>
<evidence type="ECO:0000313" key="3">
    <source>
        <dbReference type="Proteomes" id="UP000093122"/>
    </source>
</evidence>
<gene>
    <name evidence="1" type="ORF">AX245_09770</name>
    <name evidence="2" type="ORF">C4618_08430</name>
</gene>
<dbReference type="PANTHER" id="PTHR34822:SF1">
    <property type="entry name" value="GRPB FAMILY PROTEIN"/>
    <property type="match status" value="1"/>
</dbReference>
<dbReference type="Proteomes" id="UP000256718">
    <property type="component" value="Unassembled WGS sequence"/>
</dbReference>
<proteinExistence type="predicted"/>
<dbReference type="InterPro" id="IPR007344">
    <property type="entry name" value="GrpB/CoaE"/>
</dbReference>
<dbReference type="Pfam" id="PF04229">
    <property type="entry name" value="GrpB"/>
    <property type="match status" value="1"/>
</dbReference>
<dbReference type="AlphaFoldDB" id="A0A0E1EJJ7"/>
<reference evidence="2 4" key="2">
    <citation type="journal article" date="2018" name="Emerg. Microbes Infect.">
        <title>Phenotypic and molecular analysis of nontypeable Group B streptococci: identification of cps2a and hybrid cps2a/cps5 Group B streptococcal capsule gene clusters.</title>
        <authorList>
            <person name="Alhhazmi A."/>
            <person name="Tyrrell G.J."/>
        </authorList>
    </citation>
    <scope>NUCLEOTIDE SEQUENCE [LARGE SCALE GENOMIC DNA]</scope>
    <source>
        <strain evidence="2 4">PLGBS17</strain>
    </source>
</reference>
<sequence length="176" mass="20654">MRKREMKLELYNNKWPEKYQEIKEELTKLLSGLEIECHHFGSTSIKGMASKPIIDVLIFVNNINMVDTYNNSMLNSGYVAKGENGILGRRYFVKYAKDKINHLVHLHFYEKEDPKGLQELQFRDYLIENKTAFDRYLAVKVEASKKYKDMPEAYQNHKSTVIDAINKEIVKTKVSK</sequence>